<dbReference type="Proteomes" id="UP000636960">
    <property type="component" value="Unassembled WGS sequence"/>
</dbReference>
<reference evidence="1" key="1">
    <citation type="submission" date="2021-01" db="EMBL/GenBank/DDBJ databases">
        <title>Whole genome shotgun sequence of Actinoplanes rishiriensis NBRC 108556.</title>
        <authorList>
            <person name="Komaki H."/>
            <person name="Tamura T."/>
        </authorList>
    </citation>
    <scope>NUCLEOTIDE SEQUENCE</scope>
    <source>
        <strain evidence="1">NBRC 108556</strain>
    </source>
</reference>
<name>A0A919K7B9_9ACTN</name>
<evidence type="ECO:0000313" key="2">
    <source>
        <dbReference type="Proteomes" id="UP000636960"/>
    </source>
</evidence>
<keyword evidence="2" id="KW-1185">Reference proteome</keyword>
<comment type="caution">
    <text evidence="1">The sequence shown here is derived from an EMBL/GenBank/DDBJ whole genome shotgun (WGS) entry which is preliminary data.</text>
</comment>
<gene>
    <name evidence="1" type="ORF">Ari01nite_97650</name>
</gene>
<evidence type="ECO:0000313" key="1">
    <source>
        <dbReference type="EMBL" id="GIF02301.1"/>
    </source>
</evidence>
<accession>A0A919K7B9</accession>
<dbReference type="AlphaFoldDB" id="A0A919K7B9"/>
<proteinExistence type="predicted"/>
<protein>
    <submittedName>
        <fullName evidence="1">Uncharacterized protein</fullName>
    </submittedName>
</protein>
<sequence>MYTYVEENLELAAEALIATAREYEASDTAASDGIRQAGRAV</sequence>
<organism evidence="1 2">
    <name type="scientific">Paractinoplanes rishiriensis</name>
    <dbReference type="NCBI Taxonomy" id="1050105"/>
    <lineage>
        <taxon>Bacteria</taxon>
        <taxon>Bacillati</taxon>
        <taxon>Actinomycetota</taxon>
        <taxon>Actinomycetes</taxon>
        <taxon>Micromonosporales</taxon>
        <taxon>Micromonosporaceae</taxon>
        <taxon>Paractinoplanes</taxon>
    </lineage>
</organism>
<dbReference type="EMBL" id="BOMV01000129">
    <property type="protein sequence ID" value="GIF02301.1"/>
    <property type="molecule type" value="Genomic_DNA"/>
</dbReference>
<dbReference type="RefSeq" id="WP_275410967.1">
    <property type="nucleotide sequence ID" value="NZ_BOMV01000129.1"/>
</dbReference>